<dbReference type="GO" id="GO:0008168">
    <property type="term" value="F:methyltransferase activity"/>
    <property type="evidence" value="ECO:0007669"/>
    <property type="project" value="UniProtKB-KW"/>
</dbReference>
<dbReference type="GO" id="GO:0032259">
    <property type="term" value="P:methylation"/>
    <property type="evidence" value="ECO:0007669"/>
    <property type="project" value="UniProtKB-KW"/>
</dbReference>
<reference evidence="2 3" key="1">
    <citation type="journal article" date="2020" name="Microbiol. Resour. Announc.">
        <title>Complete genome sequence of Pseudomonas otitidis strain MrB4, isolated from Lake Biwa in Japan.</title>
        <authorList>
            <person name="Miyazaki K."/>
            <person name="Hase E."/>
            <person name="Maruya T."/>
        </authorList>
    </citation>
    <scope>NUCLEOTIDE SEQUENCE [LARGE SCALE GENOMIC DNA]</scope>
    <source>
        <strain evidence="2 3">MrB4</strain>
    </source>
</reference>
<dbReference type="Pfam" id="PF13649">
    <property type="entry name" value="Methyltransf_25"/>
    <property type="match status" value="1"/>
</dbReference>
<organism evidence="2 3">
    <name type="scientific">Metapseudomonas otitidis</name>
    <dbReference type="NCBI Taxonomy" id="319939"/>
    <lineage>
        <taxon>Bacteria</taxon>
        <taxon>Pseudomonadati</taxon>
        <taxon>Pseudomonadota</taxon>
        <taxon>Gammaproteobacteria</taxon>
        <taxon>Pseudomonadales</taxon>
        <taxon>Pseudomonadaceae</taxon>
        <taxon>Metapseudomonas</taxon>
    </lineage>
</organism>
<name>A0A679GCJ7_9GAMM</name>
<protein>
    <submittedName>
        <fullName evidence="2">SAM-dependent methyltransferase</fullName>
    </submittedName>
</protein>
<dbReference type="KEGG" id="poj:PtoMrB4_25880"/>
<dbReference type="Gene3D" id="3.40.50.150">
    <property type="entry name" value="Vaccinia Virus protein VP39"/>
    <property type="match status" value="1"/>
</dbReference>
<evidence type="ECO:0000313" key="3">
    <source>
        <dbReference type="Proteomes" id="UP000501237"/>
    </source>
</evidence>
<dbReference type="AlphaFoldDB" id="A0A679GCJ7"/>
<dbReference type="GeneID" id="57397812"/>
<dbReference type="InterPro" id="IPR041698">
    <property type="entry name" value="Methyltransf_25"/>
</dbReference>
<gene>
    <name evidence="2" type="ORF">PtoMrB4_25880</name>
</gene>
<keyword evidence="2" id="KW-0489">Methyltransferase</keyword>
<dbReference type="RefSeq" id="WP_172433510.1">
    <property type="nucleotide sequence ID" value="NZ_AP022642.1"/>
</dbReference>
<keyword evidence="2" id="KW-0808">Transferase</keyword>
<dbReference type="CDD" id="cd02440">
    <property type="entry name" value="AdoMet_MTases"/>
    <property type="match status" value="1"/>
</dbReference>
<dbReference type="InterPro" id="IPR029063">
    <property type="entry name" value="SAM-dependent_MTases_sf"/>
</dbReference>
<accession>A0A679GCJ7</accession>
<dbReference type="SUPFAM" id="SSF53335">
    <property type="entry name" value="S-adenosyl-L-methionine-dependent methyltransferases"/>
    <property type="match status" value="1"/>
</dbReference>
<proteinExistence type="predicted"/>
<evidence type="ECO:0000259" key="1">
    <source>
        <dbReference type="Pfam" id="PF13649"/>
    </source>
</evidence>
<dbReference type="EMBL" id="AP022642">
    <property type="protein sequence ID" value="BCA28611.1"/>
    <property type="molecule type" value="Genomic_DNA"/>
</dbReference>
<feature type="domain" description="Methyltransferase" evidence="1">
    <location>
        <begin position="57"/>
        <end position="151"/>
    </location>
</feature>
<evidence type="ECO:0000313" key="2">
    <source>
        <dbReference type="EMBL" id="BCA28611.1"/>
    </source>
</evidence>
<dbReference type="Proteomes" id="UP000501237">
    <property type="component" value="Chromosome"/>
</dbReference>
<sequence length="220" mass="25352">MTDPRRAQSGSTLEPVFVPASLDAAAPRPSLWRRLANWREDQVARRALRLAGEPCLVLDLPCGSGRFWPVLVGWANRIVIGADESARRLDVALHEQPANVLQRIRLLQTSAFNIDLGENAVDCIFCMRLMHRLGEPGQRLAMLREFHRVTRDTLILSLWVDGNYRAWRRRRLGRGDRDRHVARRSEVEAEFRQAGFEIIGHQDVLPGWAMWRVYTLRKVE</sequence>